<dbReference type="Proteomes" id="UP001589562">
    <property type="component" value="Unassembled WGS sequence"/>
</dbReference>
<evidence type="ECO:0000313" key="3">
    <source>
        <dbReference type="Proteomes" id="UP001589562"/>
    </source>
</evidence>
<gene>
    <name evidence="2" type="ORF">ACFFVK_05480</name>
</gene>
<reference evidence="2 3" key="1">
    <citation type="submission" date="2024-09" db="EMBL/GenBank/DDBJ databases">
        <authorList>
            <person name="Sun Q."/>
            <person name="Mori K."/>
        </authorList>
    </citation>
    <scope>NUCLEOTIDE SEQUENCE [LARGE SCALE GENOMIC DNA]</scope>
    <source>
        <strain evidence="2 3">CECT 8365</strain>
    </source>
</reference>
<feature type="domain" description="Exostosin GT47" evidence="1">
    <location>
        <begin position="194"/>
        <end position="299"/>
    </location>
</feature>
<dbReference type="RefSeq" id="WP_379679846.1">
    <property type="nucleotide sequence ID" value="NZ_JBHMFE010000009.1"/>
</dbReference>
<comment type="caution">
    <text evidence="2">The sequence shown here is derived from an EMBL/GenBank/DDBJ whole genome shotgun (WGS) entry which is preliminary data.</text>
</comment>
<protein>
    <submittedName>
        <fullName evidence="2">Exostosin family protein</fullName>
    </submittedName>
</protein>
<dbReference type="Pfam" id="PF03016">
    <property type="entry name" value="Exostosin_GT47"/>
    <property type="match status" value="1"/>
</dbReference>
<sequence length="341" mass="39934">MLKIYTDSNFLKADNRKKIFPLLFDMVYLPNDKTRSCFVLTDSLSEADIAVFPVDIVSFLKDNKDNFLEKWIERVSEYQIPIWVYAAGDLGFSLKKTNVFTFRFGGFNSKLDSSTFVMPCFVNDPYRNILKNDFFILPKGEKPSIGFVGNANGSFLKWSKEFALHIKRNLSNLYSGNREDYHSFFPAPRKRYLLLNRMVKEDQIQDNFIPRKKYRAGAVNTNVTKEQTTLEFFENIQNNLYTFCLRGNGNFSVRFYETLIMGRIPVLVDTDVRLPLADEIDWKSHCLIVSEKLIVEDLITFHASKTDFELQEMQRNNRKLILEKLNRIDYFIQLSSKIKPE</sequence>
<name>A0ABV5H7Z7_9FLAO</name>
<evidence type="ECO:0000313" key="2">
    <source>
        <dbReference type="EMBL" id="MFB9108025.1"/>
    </source>
</evidence>
<dbReference type="InterPro" id="IPR040911">
    <property type="entry name" value="Exostosin_GT47"/>
</dbReference>
<accession>A0ABV5H7Z7</accession>
<organism evidence="2 3">
    <name type="scientific">Flavobacterium gyeonganense</name>
    <dbReference type="NCBI Taxonomy" id="1310418"/>
    <lineage>
        <taxon>Bacteria</taxon>
        <taxon>Pseudomonadati</taxon>
        <taxon>Bacteroidota</taxon>
        <taxon>Flavobacteriia</taxon>
        <taxon>Flavobacteriales</taxon>
        <taxon>Flavobacteriaceae</taxon>
        <taxon>Flavobacterium</taxon>
    </lineage>
</organism>
<keyword evidence="3" id="KW-1185">Reference proteome</keyword>
<dbReference type="EMBL" id="JBHMFE010000009">
    <property type="protein sequence ID" value="MFB9108025.1"/>
    <property type="molecule type" value="Genomic_DNA"/>
</dbReference>
<evidence type="ECO:0000259" key="1">
    <source>
        <dbReference type="Pfam" id="PF03016"/>
    </source>
</evidence>
<proteinExistence type="predicted"/>